<dbReference type="InterPro" id="IPR016186">
    <property type="entry name" value="C-type_lectin-like/link_sf"/>
</dbReference>
<accession>A0A7R8WGG1</accession>
<dbReference type="InterPro" id="IPR001304">
    <property type="entry name" value="C-type_lectin-like"/>
</dbReference>
<dbReference type="AlphaFoldDB" id="A0A7R8WGG1"/>
<reference evidence="1" key="1">
    <citation type="submission" date="2020-11" db="EMBL/GenBank/DDBJ databases">
        <authorList>
            <person name="Tran Van P."/>
        </authorList>
    </citation>
    <scope>NUCLEOTIDE SEQUENCE</scope>
</reference>
<dbReference type="SUPFAM" id="SSF56436">
    <property type="entry name" value="C-type lectin-like"/>
    <property type="match status" value="1"/>
</dbReference>
<organism evidence="1">
    <name type="scientific">Cyprideis torosa</name>
    <dbReference type="NCBI Taxonomy" id="163714"/>
    <lineage>
        <taxon>Eukaryota</taxon>
        <taxon>Metazoa</taxon>
        <taxon>Ecdysozoa</taxon>
        <taxon>Arthropoda</taxon>
        <taxon>Crustacea</taxon>
        <taxon>Oligostraca</taxon>
        <taxon>Ostracoda</taxon>
        <taxon>Podocopa</taxon>
        <taxon>Podocopida</taxon>
        <taxon>Cytherocopina</taxon>
        <taxon>Cytheroidea</taxon>
        <taxon>Cytherideidae</taxon>
        <taxon>Cyprideis</taxon>
    </lineage>
</organism>
<dbReference type="Gene3D" id="3.10.100.10">
    <property type="entry name" value="Mannose-Binding Protein A, subunit A"/>
    <property type="match status" value="1"/>
</dbReference>
<evidence type="ECO:0000313" key="1">
    <source>
        <dbReference type="EMBL" id="CAD7228701.1"/>
    </source>
</evidence>
<sequence>PKIIGDSCTSDQECTATILNGICNPTESQCDCVEGKVEYNETTCGEPKIIGDMCTSDEECTATILNGICNAESQCDCFGFKVEYNATTCAEIETGVRYWVGGNDVAEEGTWTWIDGSQGSPFDFSGWGRNEPNGGTRSFDPGLLDPDDSSMGRFDPGSFDPGLLDPGEW</sequence>
<feature type="non-terminal residue" evidence="1">
    <location>
        <position position="1"/>
    </location>
</feature>
<proteinExistence type="predicted"/>
<dbReference type="PROSITE" id="PS50041">
    <property type="entry name" value="C_TYPE_LECTIN_2"/>
    <property type="match status" value="1"/>
</dbReference>
<feature type="non-terminal residue" evidence="1">
    <location>
        <position position="169"/>
    </location>
</feature>
<dbReference type="OrthoDB" id="418245at2759"/>
<protein>
    <submittedName>
        <fullName evidence="1">Uncharacterized protein</fullName>
    </submittedName>
</protein>
<dbReference type="InterPro" id="IPR016187">
    <property type="entry name" value="CTDL_fold"/>
</dbReference>
<name>A0A7R8WGG1_9CRUS</name>
<dbReference type="EMBL" id="OB661660">
    <property type="protein sequence ID" value="CAD7228701.1"/>
    <property type="molecule type" value="Genomic_DNA"/>
</dbReference>
<dbReference type="CDD" id="cd00037">
    <property type="entry name" value="CLECT"/>
    <property type="match status" value="1"/>
</dbReference>
<gene>
    <name evidence="1" type="ORF">CTOB1V02_LOCUS6579</name>
</gene>